<dbReference type="InterPro" id="IPR052909">
    <property type="entry name" value="Transposase_6_like"/>
</dbReference>
<name>A0A2D3T854_9ENTR</name>
<evidence type="ECO:0000259" key="2">
    <source>
        <dbReference type="Pfam" id="PF13340"/>
    </source>
</evidence>
<sequence>MKNRHYPLKECDFIKIIEPHIIKYDKRPGRPASISHYQFFSAVLYVLRTGIPWRDVPDLYGHWHTIYMRFKRWSENGLFCNLLYRLQQKKKIKMDCTWVDSTTVAIHRHGSGSLKKGTSIDRARPKRREHSNSRGSFRPLSPECLFI</sequence>
<evidence type="ECO:0000256" key="1">
    <source>
        <dbReference type="SAM" id="MobiDB-lite"/>
    </source>
</evidence>
<organism evidence="4 5">
    <name type="scientific">Candidatus Williamhamiltonella defendens</name>
    <dbReference type="NCBI Taxonomy" id="138072"/>
    <lineage>
        <taxon>Bacteria</taxon>
        <taxon>Pseudomonadati</taxon>
        <taxon>Pseudomonadota</taxon>
        <taxon>Gammaproteobacteria</taxon>
        <taxon>Enterobacterales</taxon>
        <taxon>Enterobacteriaceae</taxon>
        <taxon>aphid secondary symbionts</taxon>
        <taxon>Candidatus Williamhamiltonella</taxon>
    </lineage>
</organism>
<protein>
    <recommendedName>
        <fullName evidence="2">Insertion element IS402-like domain-containing protein</fullName>
    </recommendedName>
</protein>
<evidence type="ECO:0000313" key="5">
    <source>
        <dbReference type="Proteomes" id="UP000230008"/>
    </source>
</evidence>
<reference evidence="5" key="1">
    <citation type="submission" date="2016-10" db="EMBL/GenBank/DDBJ databases">
        <authorList>
            <person name="Chevignon G."/>
        </authorList>
    </citation>
    <scope>NUCLEOTIDE SEQUENCE [LARGE SCALE GENOMIC DNA]</scope>
    <source>
        <strain evidence="5">A2C</strain>
    </source>
</reference>
<reference evidence="4" key="3">
    <citation type="journal article" date="2018" name="Genome Biol. Evol.">
        <title>Culture-Facilitated Comparative Genomics of the Facultative Symbiont Hamiltonella defensa.</title>
        <authorList>
            <person name="Chevignon G."/>
            <person name="Boyd B.M."/>
            <person name="Brandt J.W."/>
            <person name="Oliver K.M."/>
            <person name="Strand M.R."/>
        </authorList>
    </citation>
    <scope>NUCLEOTIDE SEQUENCE</scope>
    <source>
        <strain evidence="4">A2C</strain>
    </source>
</reference>
<dbReference type="RefSeq" id="WP_100103356.1">
    <property type="nucleotide sequence ID" value="NZ_CAWNMT010000001.1"/>
</dbReference>
<accession>A0A2D3T854</accession>
<dbReference type="Pfam" id="PF13340">
    <property type="entry name" value="DUF4096"/>
    <property type="match status" value="1"/>
</dbReference>
<dbReference type="Proteomes" id="UP000230008">
    <property type="component" value="Chromosome"/>
</dbReference>
<dbReference type="PANTHER" id="PTHR46637:SF1">
    <property type="entry name" value="BLL5188 PROTEIN"/>
    <property type="match status" value="1"/>
</dbReference>
<dbReference type="InterPro" id="IPR025161">
    <property type="entry name" value="IS402-like_dom"/>
</dbReference>
<dbReference type="PANTHER" id="PTHR46637">
    <property type="entry name" value="TIS1421-TRANSPOSASE PROTEIN A"/>
    <property type="match status" value="1"/>
</dbReference>
<feature type="domain" description="Insertion element IS402-like" evidence="2">
    <location>
        <begin position="16"/>
        <end position="82"/>
    </location>
</feature>
<dbReference type="AlphaFoldDB" id="A0A2D3T854"/>
<gene>
    <name evidence="3" type="ORF">BJP41_06240</name>
    <name evidence="4" type="ORF">BJP41_07065</name>
</gene>
<proteinExistence type="predicted"/>
<reference evidence="5" key="2">
    <citation type="submission" date="2017-11" db="EMBL/GenBank/DDBJ databases">
        <title>PacBio sequencing of new strain of the secondary endosymbiont Candidatus Hamiltonella defensa.</title>
        <authorList>
            <person name="Strand M.R."/>
            <person name="Oliver K."/>
        </authorList>
    </citation>
    <scope>NUCLEOTIDE SEQUENCE [LARGE SCALE GENOMIC DNA]</scope>
    <source>
        <strain evidence="5">A2C</strain>
    </source>
</reference>
<feature type="region of interest" description="Disordered" evidence="1">
    <location>
        <begin position="110"/>
        <end position="141"/>
    </location>
</feature>
<evidence type="ECO:0000313" key="4">
    <source>
        <dbReference type="EMBL" id="ATW30121.1"/>
    </source>
</evidence>
<dbReference type="EMBL" id="CP017606">
    <property type="protein sequence ID" value="ATW30121.1"/>
    <property type="molecule type" value="Genomic_DNA"/>
</dbReference>
<dbReference type="EMBL" id="CP017606">
    <property type="protein sequence ID" value="ATW29994.1"/>
    <property type="molecule type" value="Genomic_DNA"/>
</dbReference>
<evidence type="ECO:0000313" key="3">
    <source>
        <dbReference type="EMBL" id="ATW29994.1"/>
    </source>
</evidence>